<protein>
    <recommendedName>
        <fullName evidence="4">Secreted protein</fullName>
    </recommendedName>
</protein>
<evidence type="ECO:0008006" key="4">
    <source>
        <dbReference type="Google" id="ProtNLM"/>
    </source>
</evidence>
<dbReference type="Proteomes" id="UP001385951">
    <property type="component" value="Unassembled WGS sequence"/>
</dbReference>
<sequence>MKSSFSFGLLGLVTVYLDLVGVEILGTITDSTSPINTSGVLCILRHFPISHFWLHPEHRTFVQTRMLENVVFAFALGTIQHVLCANEAISGTCRASSHSSLELQFRPCMVYEN</sequence>
<comment type="caution">
    <text evidence="2">The sequence shown here is derived from an EMBL/GenBank/DDBJ whole genome shotgun (WGS) entry which is preliminary data.</text>
</comment>
<dbReference type="AlphaFoldDB" id="A0AAW0G7M0"/>
<proteinExistence type="predicted"/>
<keyword evidence="3" id="KW-1185">Reference proteome</keyword>
<organism evidence="2 3">
    <name type="scientific">Cerrena zonata</name>
    <dbReference type="NCBI Taxonomy" id="2478898"/>
    <lineage>
        <taxon>Eukaryota</taxon>
        <taxon>Fungi</taxon>
        <taxon>Dikarya</taxon>
        <taxon>Basidiomycota</taxon>
        <taxon>Agaricomycotina</taxon>
        <taxon>Agaricomycetes</taxon>
        <taxon>Polyporales</taxon>
        <taxon>Cerrenaceae</taxon>
        <taxon>Cerrena</taxon>
    </lineage>
</organism>
<name>A0AAW0G7M0_9APHY</name>
<gene>
    <name evidence="2" type="ORF">QCA50_007252</name>
</gene>
<reference evidence="2 3" key="1">
    <citation type="submission" date="2022-09" db="EMBL/GenBank/DDBJ databases">
        <authorList>
            <person name="Palmer J.M."/>
        </authorList>
    </citation>
    <scope>NUCLEOTIDE SEQUENCE [LARGE SCALE GENOMIC DNA]</scope>
    <source>
        <strain evidence="2 3">DSM 7382</strain>
    </source>
</reference>
<feature type="signal peptide" evidence="1">
    <location>
        <begin position="1"/>
        <end position="21"/>
    </location>
</feature>
<evidence type="ECO:0000313" key="2">
    <source>
        <dbReference type="EMBL" id="KAK7689460.1"/>
    </source>
</evidence>
<dbReference type="EMBL" id="JASBNA010000008">
    <property type="protein sequence ID" value="KAK7689460.1"/>
    <property type="molecule type" value="Genomic_DNA"/>
</dbReference>
<keyword evidence="1" id="KW-0732">Signal</keyword>
<feature type="chain" id="PRO_5043328917" description="Secreted protein" evidence="1">
    <location>
        <begin position="22"/>
        <end position="113"/>
    </location>
</feature>
<evidence type="ECO:0000313" key="3">
    <source>
        <dbReference type="Proteomes" id="UP001385951"/>
    </source>
</evidence>
<accession>A0AAW0G7M0</accession>
<evidence type="ECO:0000256" key="1">
    <source>
        <dbReference type="SAM" id="SignalP"/>
    </source>
</evidence>